<dbReference type="PROSITE" id="PS51059">
    <property type="entry name" value="PARP_CATALYTIC"/>
    <property type="match status" value="1"/>
</dbReference>
<keyword evidence="1 3" id="KW-0808">Transferase</keyword>
<dbReference type="PANTHER" id="PTHR45740">
    <property type="entry name" value="POLY [ADP-RIBOSE] POLYMERASE"/>
    <property type="match status" value="1"/>
</dbReference>
<sequence>MYIRTYQLLSFSTPERRRLILADAEKDGRGQNINERDLFHGTDSLDTCRGICTNNFDFRTSGRNATVYGEGSYFAVRAKMSHSYTKADLPTDIRFMFRAKVLVGLFTTGNPSLRRPPEIPGQVHKLYDSCVDKDQDPQIFVVFDRNQCYPEYLIMYREAMPPVDQTIAAPKPFSTTTCFLSRLMEVQENPQ</sequence>
<dbReference type="Gene3D" id="3.90.228.10">
    <property type="match status" value="1"/>
</dbReference>
<dbReference type="OrthoDB" id="408612at2759"/>
<dbReference type="AlphaFoldDB" id="A0A6J8CXK1"/>
<keyword evidence="1 3" id="KW-0328">Glycosyltransferase</keyword>
<keyword evidence="1" id="KW-0520">NAD</keyword>
<accession>A0A6J8CXK1</accession>
<evidence type="ECO:0000259" key="2">
    <source>
        <dbReference type="PROSITE" id="PS51059"/>
    </source>
</evidence>
<feature type="domain" description="PARP catalytic" evidence="2">
    <location>
        <begin position="1"/>
        <end position="177"/>
    </location>
</feature>
<gene>
    <name evidence="3" type="ORF">MCOR_35340</name>
</gene>
<name>A0A6J8CXK1_MYTCO</name>
<evidence type="ECO:0000256" key="1">
    <source>
        <dbReference type="RuleBase" id="RU362114"/>
    </source>
</evidence>
<dbReference type="InterPro" id="IPR051712">
    <property type="entry name" value="ARTD-AVP"/>
</dbReference>
<dbReference type="GO" id="GO:1990404">
    <property type="term" value="F:NAD+-protein mono-ADP-ribosyltransferase activity"/>
    <property type="evidence" value="ECO:0007669"/>
    <property type="project" value="TreeGrafter"/>
</dbReference>
<dbReference type="SUPFAM" id="SSF56399">
    <property type="entry name" value="ADP-ribosylation"/>
    <property type="match status" value="1"/>
</dbReference>
<reference evidence="3 4" key="1">
    <citation type="submission" date="2020-06" db="EMBL/GenBank/DDBJ databases">
        <authorList>
            <person name="Li R."/>
            <person name="Bekaert M."/>
        </authorList>
    </citation>
    <scope>NUCLEOTIDE SEQUENCE [LARGE SCALE GENOMIC DNA]</scope>
    <source>
        <strain evidence="4">wild</strain>
    </source>
</reference>
<evidence type="ECO:0000313" key="4">
    <source>
        <dbReference type="Proteomes" id="UP000507470"/>
    </source>
</evidence>
<dbReference type="EC" id="2.4.2.-" evidence="1"/>
<dbReference type="PANTHER" id="PTHR45740:SF2">
    <property type="entry name" value="POLY [ADP-RIBOSE] POLYMERASE"/>
    <property type="match status" value="1"/>
</dbReference>
<dbReference type="EMBL" id="CACVKT020006392">
    <property type="protein sequence ID" value="CAC5401238.1"/>
    <property type="molecule type" value="Genomic_DNA"/>
</dbReference>
<dbReference type="InterPro" id="IPR012317">
    <property type="entry name" value="Poly(ADP-ribose)pol_cat_dom"/>
</dbReference>
<keyword evidence="4" id="KW-1185">Reference proteome</keyword>
<dbReference type="GO" id="GO:0005634">
    <property type="term" value="C:nucleus"/>
    <property type="evidence" value="ECO:0007669"/>
    <property type="project" value="TreeGrafter"/>
</dbReference>
<proteinExistence type="predicted"/>
<protein>
    <recommendedName>
        <fullName evidence="1">Poly [ADP-ribose] polymerase</fullName>
        <shortName evidence="1">PARP</shortName>
        <ecNumber evidence="1">2.4.2.-</ecNumber>
    </recommendedName>
</protein>
<dbReference type="Proteomes" id="UP000507470">
    <property type="component" value="Unassembled WGS sequence"/>
</dbReference>
<organism evidence="3 4">
    <name type="scientific">Mytilus coruscus</name>
    <name type="common">Sea mussel</name>
    <dbReference type="NCBI Taxonomy" id="42192"/>
    <lineage>
        <taxon>Eukaryota</taxon>
        <taxon>Metazoa</taxon>
        <taxon>Spiralia</taxon>
        <taxon>Lophotrochozoa</taxon>
        <taxon>Mollusca</taxon>
        <taxon>Bivalvia</taxon>
        <taxon>Autobranchia</taxon>
        <taxon>Pteriomorphia</taxon>
        <taxon>Mytilida</taxon>
        <taxon>Mytiloidea</taxon>
        <taxon>Mytilidae</taxon>
        <taxon>Mytilinae</taxon>
        <taxon>Mytilus</taxon>
    </lineage>
</organism>
<evidence type="ECO:0000313" key="3">
    <source>
        <dbReference type="EMBL" id="CAC5401238.1"/>
    </source>
</evidence>
<dbReference type="GO" id="GO:0003950">
    <property type="term" value="F:NAD+ poly-ADP-ribosyltransferase activity"/>
    <property type="evidence" value="ECO:0007669"/>
    <property type="project" value="UniProtKB-UniRule"/>
</dbReference>
<dbReference type="CDD" id="cd01439">
    <property type="entry name" value="TCCD_inducible_PARP_like"/>
    <property type="match status" value="1"/>
</dbReference>
<dbReference type="Pfam" id="PF00644">
    <property type="entry name" value="PARP"/>
    <property type="match status" value="1"/>
</dbReference>